<accession>A0AA39TB86</accession>
<protein>
    <recommendedName>
        <fullName evidence="3">F-box domain-containing protein</fullName>
    </recommendedName>
</protein>
<comment type="caution">
    <text evidence="1">The sequence shown here is derived from an EMBL/GenBank/DDBJ whole genome shotgun (WGS) entry which is preliminary data.</text>
</comment>
<dbReference type="AlphaFoldDB" id="A0AA39TB86"/>
<keyword evidence="2" id="KW-1185">Reference proteome</keyword>
<reference evidence="1" key="1">
    <citation type="submission" date="2023-06" db="EMBL/GenBank/DDBJ databases">
        <authorList>
            <consortium name="Lawrence Berkeley National Laboratory"/>
            <person name="Ahrendt S."/>
            <person name="Sahu N."/>
            <person name="Indic B."/>
            <person name="Wong-Bajracharya J."/>
            <person name="Merenyi Z."/>
            <person name="Ke H.-M."/>
            <person name="Monk M."/>
            <person name="Kocsube S."/>
            <person name="Drula E."/>
            <person name="Lipzen A."/>
            <person name="Balint B."/>
            <person name="Henrissat B."/>
            <person name="Andreopoulos B."/>
            <person name="Martin F.M."/>
            <person name="Harder C.B."/>
            <person name="Rigling D."/>
            <person name="Ford K.L."/>
            <person name="Foster G.D."/>
            <person name="Pangilinan J."/>
            <person name="Papanicolaou A."/>
            <person name="Barry K."/>
            <person name="LaButti K."/>
            <person name="Viragh M."/>
            <person name="Koriabine M."/>
            <person name="Yan M."/>
            <person name="Riley R."/>
            <person name="Champramary S."/>
            <person name="Plett K.L."/>
            <person name="Tsai I.J."/>
            <person name="Slot J."/>
            <person name="Sipos G."/>
            <person name="Plett J."/>
            <person name="Nagy L.G."/>
            <person name="Grigoriev I.V."/>
        </authorList>
    </citation>
    <scope>NUCLEOTIDE SEQUENCE</scope>
    <source>
        <strain evidence="1">HWK02</strain>
    </source>
</reference>
<dbReference type="EMBL" id="JAUEPU010000109">
    <property type="protein sequence ID" value="KAK0477506.1"/>
    <property type="molecule type" value="Genomic_DNA"/>
</dbReference>
<evidence type="ECO:0008006" key="3">
    <source>
        <dbReference type="Google" id="ProtNLM"/>
    </source>
</evidence>
<dbReference type="Proteomes" id="UP001175228">
    <property type="component" value="Unassembled WGS sequence"/>
</dbReference>
<evidence type="ECO:0000313" key="2">
    <source>
        <dbReference type="Proteomes" id="UP001175228"/>
    </source>
</evidence>
<sequence>MKMTQLKDIRWDCRAMLSPIRCLPAEVLVEILRWTPKSNIELRDTPDNYQSFFVHGFNVFKISEGPWYLGQVCSSWRYIVRFLIKIGCPLNPEDIRITAPGKGMIALLNQALERGRNHQVIQCFDLLLTHSERWGCVELEIDPFYVPRLSQVRGRVNRLEELNLMCIPDAMPGNLDAFKIAPKLRTLEFGGMHAEADTPFPKENLSFFSDARPVLGHHTVRKYLDIIASAPRLTMFFYFHYDSTIPESPSEHHPQIVHQSLRTLSTALGPLIDSLTLPGLLWLTAQSRMRFGGAFDCPEDTVSRIYHLVVRSECSLTSLSFVGAIMDENLLPLLRLIPRLISLSFEWYDPVPSEESDAAMRSVFLDMSKTVCVGDGIQHMLLPRLDVLELKIFLVEFETVEFLDAGLVEMVASRCIPVDSRVLEMLRINVHGRGFHVPFIIDDSDFGLEKLKSFQDHGLELDLDLDDLEDHSSLEGMYSSESEDGE</sequence>
<organism evidence="1 2">
    <name type="scientific">Armillaria luteobubalina</name>
    <dbReference type="NCBI Taxonomy" id="153913"/>
    <lineage>
        <taxon>Eukaryota</taxon>
        <taxon>Fungi</taxon>
        <taxon>Dikarya</taxon>
        <taxon>Basidiomycota</taxon>
        <taxon>Agaricomycotina</taxon>
        <taxon>Agaricomycetes</taxon>
        <taxon>Agaricomycetidae</taxon>
        <taxon>Agaricales</taxon>
        <taxon>Marasmiineae</taxon>
        <taxon>Physalacriaceae</taxon>
        <taxon>Armillaria</taxon>
    </lineage>
</organism>
<proteinExistence type="predicted"/>
<gene>
    <name evidence="1" type="ORF">EDD18DRAFT_1210776</name>
</gene>
<evidence type="ECO:0000313" key="1">
    <source>
        <dbReference type="EMBL" id="KAK0477506.1"/>
    </source>
</evidence>
<name>A0AA39TB86_9AGAR</name>